<evidence type="ECO:0000313" key="3">
    <source>
        <dbReference type="Proteomes" id="UP001149163"/>
    </source>
</evidence>
<evidence type="ECO:0000256" key="1">
    <source>
        <dbReference type="SAM" id="MobiDB-lite"/>
    </source>
</evidence>
<dbReference type="Proteomes" id="UP001149163">
    <property type="component" value="Unassembled WGS sequence"/>
</dbReference>
<accession>A0A9W9LVI0</accession>
<sequence length="75" mass="8146">MGFRDWSEYSWTALHLEETLGFGQPLRPPAGQAGPQAGPAASHLRDLHSALQAVVFQLDGHVIPFELDQILGKAP</sequence>
<dbReference type="AlphaFoldDB" id="A0A9W9LVI0"/>
<gene>
    <name evidence="2" type="ORF">N7482_003151</name>
</gene>
<feature type="region of interest" description="Disordered" evidence="1">
    <location>
        <begin position="23"/>
        <end position="42"/>
    </location>
</feature>
<name>A0A9W9LVI0_9EURO</name>
<proteinExistence type="predicted"/>
<dbReference type="GeneID" id="81424452"/>
<organism evidence="2 3">
    <name type="scientific">Penicillium canariense</name>
    <dbReference type="NCBI Taxonomy" id="189055"/>
    <lineage>
        <taxon>Eukaryota</taxon>
        <taxon>Fungi</taxon>
        <taxon>Dikarya</taxon>
        <taxon>Ascomycota</taxon>
        <taxon>Pezizomycotina</taxon>
        <taxon>Eurotiomycetes</taxon>
        <taxon>Eurotiomycetidae</taxon>
        <taxon>Eurotiales</taxon>
        <taxon>Aspergillaceae</taxon>
        <taxon>Penicillium</taxon>
    </lineage>
</organism>
<protein>
    <submittedName>
        <fullName evidence="2">Uncharacterized protein</fullName>
    </submittedName>
</protein>
<evidence type="ECO:0000313" key="2">
    <source>
        <dbReference type="EMBL" id="KAJ5177274.1"/>
    </source>
</evidence>
<reference evidence="2" key="1">
    <citation type="submission" date="2022-11" db="EMBL/GenBank/DDBJ databases">
        <authorList>
            <person name="Petersen C."/>
        </authorList>
    </citation>
    <scope>NUCLEOTIDE SEQUENCE</scope>
    <source>
        <strain evidence="2">IBT 26290</strain>
    </source>
</reference>
<reference evidence="2" key="2">
    <citation type="journal article" date="2023" name="IMA Fungus">
        <title>Comparative genomic study of the Penicillium genus elucidates a diverse pangenome and 15 lateral gene transfer events.</title>
        <authorList>
            <person name="Petersen C."/>
            <person name="Sorensen T."/>
            <person name="Nielsen M.R."/>
            <person name="Sondergaard T.E."/>
            <person name="Sorensen J.L."/>
            <person name="Fitzpatrick D.A."/>
            <person name="Frisvad J.C."/>
            <person name="Nielsen K.L."/>
        </authorList>
    </citation>
    <scope>NUCLEOTIDE SEQUENCE</scope>
    <source>
        <strain evidence="2">IBT 26290</strain>
    </source>
</reference>
<dbReference type="EMBL" id="JAPQKN010000001">
    <property type="protein sequence ID" value="KAJ5177274.1"/>
    <property type="molecule type" value="Genomic_DNA"/>
</dbReference>
<keyword evidence="3" id="KW-1185">Reference proteome</keyword>
<feature type="compositionally biased region" description="Low complexity" evidence="1">
    <location>
        <begin position="23"/>
        <end position="41"/>
    </location>
</feature>
<dbReference type="RefSeq" id="XP_056548882.1">
    <property type="nucleotide sequence ID" value="XM_056685276.1"/>
</dbReference>
<comment type="caution">
    <text evidence="2">The sequence shown here is derived from an EMBL/GenBank/DDBJ whole genome shotgun (WGS) entry which is preliminary data.</text>
</comment>